<accession>A0A059AI65</accession>
<organism evidence="1">
    <name type="scientific">Eucalyptus grandis</name>
    <name type="common">Flooded gum</name>
    <dbReference type="NCBI Taxonomy" id="71139"/>
    <lineage>
        <taxon>Eukaryota</taxon>
        <taxon>Viridiplantae</taxon>
        <taxon>Streptophyta</taxon>
        <taxon>Embryophyta</taxon>
        <taxon>Tracheophyta</taxon>
        <taxon>Spermatophyta</taxon>
        <taxon>Magnoliopsida</taxon>
        <taxon>eudicotyledons</taxon>
        <taxon>Gunneridae</taxon>
        <taxon>Pentapetalae</taxon>
        <taxon>rosids</taxon>
        <taxon>malvids</taxon>
        <taxon>Myrtales</taxon>
        <taxon>Myrtaceae</taxon>
        <taxon>Myrtoideae</taxon>
        <taxon>Eucalypteae</taxon>
        <taxon>Eucalyptus</taxon>
    </lineage>
</organism>
<dbReference type="EMBL" id="KK198762">
    <property type="protein sequence ID" value="KCW53419.1"/>
    <property type="molecule type" value="Genomic_DNA"/>
</dbReference>
<reference evidence="1" key="1">
    <citation type="submission" date="2013-07" db="EMBL/GenBank/DDBJ databases">
        <title>The genome of Eucalyptus grandis.</title>
        <authorList>
            <person name="Schmutz J."/>
            <person name="Hayes R."/>
            <person name="Myburg A."/>
            <person name="Tuskan G."/>
            <person name="Grattapaglia D."/>
            <person name="Rokhsar D.S."/>
        </authorList>
    </citation>
    <scope>NUCLEOTIDE SEQUENCE</scope>
    <source>
        <tissue evidence="1">Leaf extractions</tissue>
    </source>
</reference>
<sequence length="75" mass="8383">MVTSISRCNSLSSAFLRHLQPYPGCLVDGRTNSLWMNSVRQTETMYDLGALGQVQEVFLGCTKILCLSYQIVSHL</sequence>
<name>A0A059AI65_EUCGR</name>
<dbReference type="InParanoid" id="A0A059AI65"/>
<evidence type="ECO:0000313" key="1">
    <source>
        <dbReference type="EMBL" id="KCW53419.1"/>
    </source>
</evidence>
<gene>
    <name evidence="1" type="ORF">EUGRSUZ_J02659</name>
</gene>
<protein>
    <submittedName>
        <fullName evidence="1">Uncharacterized protein</fullName>
    </submittedName>
</protein>
<proteinExistence type="predicted"/>
<dbReference type="Gramene" id="KCW53419">
    <property type="protein sequence ID" value="KCW53419"/>
    <property type="gene ID" value="EUGRSUZ_J02659"/>
</dbReference>
<dbReference type="AlphaFoldDB" id="A0A059AI65"/>